<keyword evidence="3" id="KW-1185">Reference proteome</keyword>
<organism evidence="2 3">
    <name type="scientific">Sphingorhabdus arenilitoris</name>
    <dbReference type="NCBI Taxonomy" id="1490041"/>
    <lineage>
        <taxon>Bacteria</taxon>
        <taxon>Pseudomonadati</taxon>
        <taxon>Pseudomonadota</taxon>
        <taxon>Alphaproteobacteria</taxon>
        <taxon>Sphingomonadales</taxon>
        <taxon>Sphingomonadaceae</taxon>
        <taxon>Sphingorhabdus</taxon>
    </lineage>
</organism>
<evidence type="ECO:0008006" key="4">
    <source>
        <dbReference type="Google" id="ProtNLM"/>
    </source>
</evidence>
<comment type="caution">
    <text evidence="2">The sequence shown here is derived from an EMBL/GenBank/DDBJ whole genome shotgun (WGS) entry which is preliminary data.</text>
</comment>
<proteinExistence type="predicted"/>
<keyword evidence="1" id="KW-0812">Transmembrane</keyword>
<evidence type="ECO:0000256" key="1">
    <source>
        <dbReference type="SAM" id="Phobius"/>
    </source>
</evidence>
<sequence length="220" mass="24307">MLIWGSKGKMVAAGDGGTQYCDVCKEQRSFTHFASYKMRHIWFVIRWATGLQYHRRCATCHNLYDMPAPVQTDGLSGEAVKSKSPVPFFDRWGWAIAAGAIVLFIASAVVTGNREKAEEKLLIAAPKAGDIYQVAVDRFIPEAESQSLGSDYGVVRVERVDGDRVTLSLPRTVYNRAKGARQDISSGQARSDTYYEGTIEMPLATLKARHDDGAISNVVR</sequence>
<keyword evidence="1" id="KW-0472">Membrane</keyword>
<gene>
    <name evidence="2" type="ORF">ACFOWX_11555</name>
</gene>
<dbReference type="EMBL" id="JBHSDH010000013">
    <property type="protein sequence ID" value="MFC4293050.1"/>
    <property type="molecule type" value="Genomic_DNA"/>
</dbReference>
<keyword evidence="1" id="KW-1133">Transmembrane helix</keyword>
<protein>
    <recommendedName>
        <fullName evidence="4">Zinc-ribbon domain-containing protein</fullName>
    </recommendedName>
</protein>
<evidence type="ECO:0000313" key="3">
    <source>
        <dbReference type="Proteomes" id="UP001595887"/>
    </source>
</evidence>
<feature type="transmembrane region" description="Helical" evidence="1">
    <location>
        <begin position="92"/>
        <end position="112"/>
    </location>
</feature>
<evidence type="ECO:0000313" key="2">
    <source>
        <dbReference type="EMBL" id="MFC4293050.1"/>
    </source>
</evidence>
<reference evidence="3" key="1">
    <citation type="journal article" date="2019" name="Int. J. Syst. Evol. Microbiol.">
        <title>The Global Catalogue of Microorganisms (GCM) 10K type strain sequencing project: providing services to taxonomists for standard genome sequencing and annotation.</title>
        <authorList>
            <consortium name="The Broad Institute Genomics Platform"/>
            <consortium name="The Broad Institute Genome Sequencing Center for Infectious Disease"/>
            <person name="Wu L."/>
            <person name="Ma J."/>
        </authorList>
    </citation>
    <scope>NUCLEOTIDE SEQUENCE [LARGE SCALE GENOMIC DNA]</scope>
    <source>
        <strain evidence="3">CECT 8531</strain>
    </source>
</reference>
<dbReference type="Proteomes" id="UP001595887">
    <property type="component" value="Unassembled WGS sequence"/>
</dbReference>
<name>A0ABV8RKN1_9SPHN</name>
<dbReference type="RefSeq" id="WP_381424243.1">
    <property type="nucleotide sequence ID" value="NZ_JBHSDH010000013.1"/>
</dbReference>
<accession>A0ABV8RKN1</accession>